<evidence type="ECO:0000313" key="1">
    <source>
        <dbReference type="EMBL" id="AHC56599.1"/>
    </source>
</evidence>
<proteinExistence type="predicted"/>
<dbReference type="EMBL" id="KF787094">
    <property type="protein sequence ID" value="AHC56599.1"/>
    <property type="molecule type" value="Genomic_DNA"/>
</dbReference>
<dbReference type="Proteomes" id="UP000018886">
    <property type="component" value="Segment"/>
</dbReference>
<name>V9SHS2_9CAUD</name>
<reference evidence="1 2" key="1">
    <citation type="journal article" date="2014" name="Virol. J.">
        <title>First genome sequences of Achromobacter phages reveal new members of the N4 family.</title>
        <authorList>
            <person name="Wittmann J."/>
            <person name="Dreiseikelmann B."/>
            <person name="Rohde M."/>
            <person name="Meier-Kolthoff J.P."/>
            <person name="Bunk B."/>
            <person name="Rohde C."/>
        </authorList>
    </citation>
    <scope>NUCLEOTIDE SEQUENCE [LARGE SCALE GENOMIC DNA]</scope>
</reference>
<dbReference type="Pfam" id="PF13876">
    <property type="entry name" value="Phage_gp49_66"/>
    <property type="match status" value="1"/>
</dbReference>
<dbReference type="InterPro" id="IPR025915">
    <property type="entry name" value="Phage_gp49_66"/>
</dbReference>
<accession>V9SHS2</accession>
<dbReference type="InterPro" id="IPR054052">
    <property type="entry name" value="Y16Q-like"/>
</dbReference>
<dbReference type="Pfam" id="PF21825">
    <property type="entry name" value="crAss001_48"/>
    <property type="match status" value="1"/>
</dbReference>
<organism evidence="1 2">
    <name type="scientific">Achromobacter phage JWDelta</name>
    <dbReference type="NCBI Taxonomy" id="1416008"/>
    <lineage>
        <taxon>Viruses</taxon>
        <taxon>Duplodnaviria</taxon>
        <taxon>Heunggongvirae</taxon>
        <taxon>Uroviricota</taxon>
        <taxon>Caudoviricetes</taxon>
        <taxon>Schitoviridae</taxon>
        <taxon>Rothmandenesvirinae</taxon>
        <taxon>Jwalphavirus</taxon>
        <taxon>Jwalphavirus jwalpha</taxon>
    </lineage>
</organism>
<evidence type="ECO:0000313" key="2">
    <source>
        <dbReference type="Proteomes" id="UP000018886"/>
    </source>
</evidence>
<sequence length="155" mass="17679">MSNAPKVTQEEVEALIVNVVYVIMPDGRTTIALGTLRNGYTVRGESSCVSVENFDEALGEEYARKDLINKVWPLAGLLLAERLHQEKQSQGETWVDRLHAEWKQAADRLEKLKAMLANPHPAIEEVDLKILHEQDRIMGMYEEILRTRLDRARQG</sequence>
<protein>
    <submittedName>
        <fullName evidence="1">Uncharacterized protein</fullName>
    </submittedName>
</protein>
<gene>
    <name evidence="1" type="ORF">JJJA_0083</name>
</gene>